<dbReference type="AlphaFoldDB" id="A0A1I1T1J7"/>
<keyword evidence="3" id="KW-1185">Reference proteome</keyword>
<accession>A0A1I1T1J7</accession>
<sequence length="109" mass="11013">MRALAVLAVLCAATTAQAQAALGTEAGCAHVDGAGSEAEDRIAILPGHLAWRDATCQIAGIQTGTLMASCAGQDGRFDLVLGIAKSPDGEGIVLTMPDGATEEVLYPCE</sequence>
<feature type="chain" id="PRO_5009301826" description="CVNH domain-containing protein" evidence="1">
    <location>
        <begin position="21"/>
        <end position="109"/>
    </location>
</feature>
<protein>
    <recommendedName>
        <fullName evidence="4">CVNH domain-containing protein</fullName>
    </recommendedName>
</protein>
<dbReference type="OrthoDB" id="7745154at2"/>
<evidence type="ECO:0000256" key="1">
    <source>
        <dbReference type="SAM" id="SignalP"/>
    </source>
</evidence>
<reference evidence="2 3" key="1">
    <citation type="submission" date="2016-10" db="EMBL/GenBank/DDBJ databases">
        <authorList>
            <person name="Varghese N."/>
            <person name="Submissions S."/>
        </authorList>
    </citation>
    <scope>NUCLEOTIDE SEQUENCE [LARGE SCALE GENOMIC DNA]</scope>
    <source>
        <strain evidence="3">YIM D21,KCTC 23444,ACCC 10710</strain>
    </source>
</reference>
<proteinExistence type="predicted"/>
<keyword evidence="1" id="KW-0732">Signal</keyword>
<name>A0A1I1T1J7_9RHOB</name>
<evidence type="ECO:0000313" key="3">
    <source>
        <dbReference type="Proteomes" id="UP000325289"/>
    </source>
</evidence>
<gene>
    <name evidence="2" type="ORF">SAMN04515678_101438</name>
</gene>
<dbReference type="RefSeq" id="WP_149754227.1">
    <property type="nucleotide sequence ID" value="NZ_FOMS01000001.1"/>
</dbReference>
<evidence type="ECO:0000313" key="2">
    <source>
        <dbReference type="EMBL" id="SFD52555.1"/>
    </source>
</evidence>
<organism evidence="2 3">
    <name type="scientific">Roseivivax sediminis</name>
    <dbReference type="NCBI Taxonomy" id="936889"/>
    <lineage>
        <taxon>Bacteria</taxon>
        <taxon>Pseudomonadati</taxon>
        <taxon>Pseudomonadota</taxon>
        <taxon>Alphaproteobacteria</taxon>
        <taxon>Rhodobacterales</taxon>
        <taxon>Roseobacteraceae</taxon>
        <taxon>Roseivivax</taxon>
    </lineage>
</organism>
<dbReference type="Proteomes" id="UP000325289">
    <property type="component" value="Unassembled WGS sequence"/>
</dbReference>
<evidence type="ECO:0008006" key="4">
    <source>
        <dbReference type="Google" id="ProtNLM"/>
    </source>
</evidence>
<feature type="signal peptide" evidence="1">
    <location>
        <begin position="1"/>
        <end position="20"/>
    </location>
</feature>
<dbReference type="EMBL" id="FOMS01000001">
    <property type="protein sequence ID" value="SFD52555.1"/>
    <property type="molecule type" value="Genomic_DNA"/>
</dbReference>